<sequence>MAETDSCKFHIAMFPWFAMGHLTPHLHFSNELAKRGHKITFLLPKKTQLQLQHLNQNPHLISFHLLTVPHVDGLPLGTETASDIPFSLSHLLAEAMDLTRDQVELALSVRKPDFVFYDCAHWIPEKAKKI</sequence>
<dbReference type="Proteomes" id="UP000828941">
    <property type="component" value="Chromosome 9"/>
</dbReference>
<accession>A0ACB9MH28</accession>
<name>A0ACB9MH28_BAUVA</name>
<proteinExistence type="predicted"/>
<organism evidence="1 2">
    <name type="scientific">Bauhinia variegata</name>
    <name type="common">Purple orchid tree</name>
    <name type="synonym">Phanera variegata</name>
    <dbReference type="NCBI Taxonomy" id="167791"/>
    <lineage>
        <taxon>Eukaryota</taxon>
        <taxon>Viridiplantae</taxon>
        <taxon>Streptophyta</taxon>
        <taxon>Embryophyta</taxon>
        <taxon>Tracheophyta</taxon>
        <taxon>Spermatophyta</taxon>
        <taxon>Magnoliopsida</taxon>
        <taxon>eudicotyledons</taxon>
        <taxon>Gunneridae</taxon>
        <taxon>Pentapetalae</taxon>
        <taxon>rosids</taxon>
        <taxon>fabids</taxon>
        <taxon>Fabales</taxon>
        <taxon>Fabaceae</taxon>
        <taxon>Cercidoideae</taxon>
        <taxon>Cercideae</taxon>
        <taxon>Bauhiniinae</taxon>
        <taxon>Bauhinia</taxon>
    </lineage>
</organism>
<evidence type="ECO:0000313" key="1">
    <source>
        <dbReference type="EMBL" id="KAI4322976.1"/>
    </source>
</evidence>
<dbReference type="EMBL" id="CM039434">
    <property type="protein sequence ID" value="KAI4322976.1"/>
    <property type="molecule type" value="Genomic_DNA"/>
</dbReference>
<reference evidence="1 2" key="1">
    <citation type="journal article" date="2022" name="DNA Res.">
        <title>Chromosomal-level genome assembly of the orchid tree Bauhinia variegata (Leguminosae; Cercidoideae) supports the allotetraploid origin hypothesis of Bauhinia.</title>
        <authorList>
            <person name="Zhong Y."/>
            <person name="Chen Y."/>
            <person name="Zheng D."/>
            <person name="Pang J."/>
            <person name="Liu Y."/>
            <person name="Luo S."/>
            <person name="Meng S."/>
            <person name="Qian L."/>
            <person name="Wei D."/>
            <person name="Dai S."/>
            <person name="Zhou R."/>
        </authorList>
    </citation>
    <scope>NUCLEOTIDE SEQUENCE [LARGE SCALE GENOMIC DNA]</scope>
    <source>
        <strain evidence="1">BV-YZ2020</strain>
    </source>
</reference>
<comment type="caution">
    <text evidence="1">The sequence shown here is derived from an EMBL/GenBank/DDBJ whole genome shotgun (WGS) entry which is preliminary data.</text>
</comment>
<evidence type="ECO:0000313" key="2">
    <source>
        <dbReference type="Proteomes" id="UP000828941"/>
    </source>
</evidence>
<keyword evidence="2" id="KW-1185">Reference proteome</keyword>
<protein>
    <submittedName>
        <fullName evidence="1">Uncharacterized protein</fullName>
    </submittedName>
</protein>
<gene>
    <name evidence="1" type="ORF">L6164_022621</name>
</gene>